<proteinExistence type="predicted"/>
<evidence type="ECO:0000313" key="1">
    <source>
        <dbReference type="EMBL" id="MDR4306973.1"/>
    </source>
</evidence>
<keyword evidence="2" id="KW-1185">Reference proteome</keyword>
<gene>
    <name evidence="1" type="ORF">IHQ68_10120</name>
</gene>
<accession>A0ABU1DG15</accession>
<dbReference type="NCBIfam" id="TIGR02215">
    <property type="entry name" value="phage_chp_gp8"/>
    <property type="match status" value="1"/>
</dbReference>
<name>A0ABU1DG15_9HYPH</name>
<sequence length="174" mass="18245">MALARISAAAMDPFTLDALKAHARVDFDDDDLSLTNMGRAAAAEIEAHAEVALLRQQIIWTIEANVETATSVILPVAPLAPGTAVTINGEAVAPDAITPGKHPVLRLPEGMGGLVTITYEAGYGDEPEDVPADLALAIADQVARYYDLRGSEDGKQGLSVAAARIAARYRRVAA</sequence>
<organism evidence="1 2">
    <name type="scientific">Chelatococcus sambhunathii</name>
    <dbReference type="NCBI Taxonomy" id="363953"/>
    <lineage>
        <taxon>Bacteria</taxon>
        <taxon>Pseudomonadati</taxon>
        <taxon>Pseudomonadota</taxon>
        <taxon>Alphaproteobacteria</taxon>
        <taxon>Hyphomicrobiales</taxon>
        <taxon>Chelatococcaceae</taxon>
        <taxon>Chelatococcus</taxon>
    </lineage>
</organism>
<dbReference type="EMBL" id="JADBEO010000018">
    <property type="protein sequence ID" value="MDR4306973.1"/>
    <property type="molecule type" value="Genomic_DNA"/>
</dbReference>
<comment type="caution">
    <text evidence="1">The sequence shown here is derived from an EMBL/GenBank/DDBJ whole genome shotgun (WGS) entry which is preliminary data.</text>
</comment>
<protein>
    <submittedName>
        <fullName evidence="1">Phage head-tail connector protein</fullName>
    </submittedName>
</protein>
<dbReference type="InterPro" id="IPR011738">
    <property type="entry name" value="Phage_CHP"/>
</dbReference>
<evidence type="ECO:0000313" key="2">
    <source>
        <dbReference type="Proteomes" id="UP001181622"/>
    </source>
</evidence>
<reference evidence="1" key="1">
    <citation type="submission" date="2020-10" db="EMBL/GenBank/DDBJ databases">
        <authorList>
            <person name="Abbas A."/>
            <person name="Razzaq R."/>
            <person name="Waqas M."/>
            <person name="Abbas N."/>
            <person name="Nielsen T.K."/>
            <person name="Hansen L.H."/>
            <person name="Hussain S."/>
            <person name="Shahid M."/>
        </authorList>
    </citation>
    <scope>NUCLEOTIDE SEQUENCE</scope>
    <source>
        <strain evidence="1">S14</strain>
    </source>
</reference>
<dbReference type="Proteomes" id="UP001181622">
    <property type="component" value="Unassembled WGS sequence"/>
</dbReference>
<dbReference type="Gene3D" id="1.10.3230.30">
    <property type="entry name" value="Phage gp6-like head-tail connector protein"/>
    <property type="match status" value="1"/>
</dbReference>
<dbReference type="RefSeq" id="WP_309391361.1">
    <property type="nucleotide sequence ID" value="NZ_JADBEO010000018.1"/>
</dbReference>